<dbReference type="STRING" id="1801677.A2365_02875"/>
<dbReference type="Proteomes" id="UP000177740">
    <property type="component" value="Unassembled WGS sequence"/>
</dbReference>
<reference evidence="1 2" key="1">
    <citation type="journal article" date="2016" name="Nat. Commun.">
        <title>Thousands of microbial genomes shed light on interconnected biogeochemical processes in an aquifer system.</title>
        <authorList>
            <person name="Anantharaman K."/>
            <person name="Brown C.T."/>
            <person name="Hug L.A."/>
            <person name="Sharon I."/>
            <person name="Castelle C.J."/>
            <person name="Probst A.J."/>
            <person name="Thomas B.C."/>
            <person name="Singh A."/>
            <person name="Wilkins M.J."/>
            <person name="Karaoz U."/>
            <person name="Brodie E.L."/>
            <person name="Williams K.H."/>
            <person name="Hubbard S.S."/>
            <person name="Banfield J.F."/>
        </authorList>
    </citation>
    <scope>NUCLEOTIDE SEQUENCE [LARGE SCALE GENOMIC DNA]</scope>
</reference>
<sequence>MFDRGTIITATALTIEKYSMVSNKKQPVPVAFSGGKDSLTAILILRELGYDVRPVIANRGDDPAFQPSQIAEALRVRKGLDADVLHLRNQASLPGIKTAEAEQIRTCLHRVDNLGVNESMCTPCYNARTTALIAYARSCGAEAFVIGQHLADMLTTLMKCYWTEKYFSAFTKPQGIAYDGYKMADFIASSTIDLQYVEEMAKDGRATTDDPPVENISDGVRLIRPLAEVKERDIATFAGHYPHTSTNCTWREKMPWPFRLLSQRDLYKRIAADPEIEDFLFRLVMFNVNDDGTLKHRPRNQREELYPGFKPFIKKF</sequence>
<evidence type="ECO:0000313" key="1">
    <source>
        <dbReference type="EMBL" id="OGZ27393.1"/>
    </source>
</evidence>
<dbReference type="Gene3D" id="3.40.50.620">
    <property type="entry name" value="HUPs"/>
    <property type="match status" value="1"/>
</dbReference>
<dbReference type="InterPro" id="IPR014729">
    <property type="entry name" value="Rossmann-like_a/b/a_fold"/>
</dbReference>
<gene>
    <name evidence="1" type="ORF">A2365_02875</name>
</gene>
<evidence type="ECO:0008006" key="3">
    <source>
        <dbReference type="Google" id="ProtNLM"/>
    </source>
</evidence>
<comment type="caution">
    <text evidence="1">The sequence shown here is derived from an EMBL/GenBank/DDBJ whole genome shotgun (WGS) entry which is preliminary data.</text>
</comment>
<name>A0A1G2ENM3_9BACT</name>
<dbReference type="AlphaFoldDB" id="A0A1G2ENM3"/>
<dbReference type="EMBL" id="MHMM01000006">
    <property type="protein sequence ID" value="OGZ27393.1"/>
    <property type="molecule type" value="Genomic_DNA"/>
</dbReference>
<dbReference type="PANTHER" id="PTHR43686">
    <property type="entry name" value="SULFURTRANSFERASE-RELATED"/>
    <property type="match status" value="1"/>
</dbReference>
<dbReference type="SUPFAM" id="SSF52402">
    <property type="entry name" value="Adenine nucleotide alpha hydrolases-like"/>
    <property type="match status" value="1"/>
</dbReference>
<dbReference type="PANTHER" id="PTHR43686:SF1">
    <property type="entry name" value="AMINOTRAN_5 DOMAIN-CONTAINING PROTEIN"/>
    <property type="match status" value="1"/>
</dbReference>
<proteinExistence type="predicted"/>
<accession>A0A1G2ENM3</accession>
<evidence type="ECO:0000313" key="2">
    <source>
        <dbReference type="Proteomes" id="UP000177740"/>
    </source>
</evidence>
<organism evidence="1 2">
    <name type="scientific">Candidatus Nealsonbacteria bacterium RIFOXYB1_FULL_40_15</name>
    <dbReference type="NCBI Taxonomy" id="1801677"/>
    <lineage>
        <taxon>Bacteria</taxon>
        <taxon>Candidatus Nealsoniibacteriota</taxon>
    </lineage>
</organism>
<protein>
    <recommendedName>
        <fullName evidence="3">tRNA(Ile)-lysidine/2-thiocytidine synthase N-terminal domain-containing protein</fullName>
    </recommendedName>
</protein>